<reference evidence="2" key="1">
    <citation type="submission" date="2025-08" db="UniProtKB">
        <authorList>
            <consortium name="RefSeq"/>
        </authorList>
    </citation>
    <scope>IDENTIFICATION</scope>
</reference>
<dbReference type="GO" id="GO:0016853">
    <property type="term" value="F:isomerase activity"/>
    <property type="evidence" value="ECO:0007669"/>
    <property type="project" value="UniProtKB-KW"/>
</dbReference>
<dbReference type="PANTHER" id="PTHR11941:SF75">
    <property type="entry name" value="ENOYL-COA HYDRATASE_ISOMERASE FAMILY PROTEIN"/>
    <property type="match status" value="1"/>
</dbReference>
<dbReference type="RefSeq" id="XP_035827526.1">
    <property type="nucleotide sequence ID" value="XM_035971633.1"/>
</dbReference>
<dbReference type="GeneID" id="101851596"/>
<dbReference type="InterPro" id="IPR001753">
    <property type="entry name" value="Enoyl-CoA_hydra/iso"/>
</dbReference>
<dbReference type="PANTHER" id="PTHR11941">
    <property type="entry name" value="ENOYL-COA HYDRATASE-RELATED"/>
    <property type="match status" value="1"/>
</dbReference>
<proteinExistence type="predicted"/>
<gene>
    <name evidence="2" type="primary">LOC101851596</name>
</gene>
<organism evidence="1 2">
    <name type="scientific">Aplysia californica</name>
    <name type="common">California sea hare</name>
    <dbReference type="NCBI Taxonomy" id="6500"/>
    <lineage>
        <taxon>Eukaryota</taxon>
        <taxon>Metazoa</taxon>
        <taxon>Spiralia</taxon>
        <taxon>Lophotrochozoa</taxon>
        <taxon>Mollusca</taxon>
        <taxon>Gastropoda</taxon>
        <taxon>Heterobranchia</taxon>
        <taxon>Euthyneura</taxon>
        <taxon>Tectipleura</taxon>
        <taxon>Aplysiida</taxon>
        <taxon>Aplysioidea</taxon>
        <taxon>Aplysiidae</taxon>
        <taxon>Aplysia</taxon>
    </lineage>
</organism>
<dbReference type="CDD" id="cd06558">
    <property type="entry name" value="crotonase-like"/>
    <property type="match status" value="1"/>
</dbReference>
<dbReference type="SUPFAM" id="SSF52096">
    <property type="entry name" value="ClpP/crotonase"/>
    <property type="match status" value="1"/>
</dbReference>
<evidence type="ECO:0000313" key="2">
    <source>
        <dbReference type="RefSeq" id="XP_035827526.1"/>
    </source>
</evidence>
<protein>
    <submittedName>
        <fullName evidence="2">Enoyl-CoA delta isomerase 2, peroxisomal isoform X1</fullName>
    </submittedName>
</protein>
<name>A0ABM1VYN3_APLCA</name>
<keyword evidence="1" id="KW-1185">Reference proteome</keyword>
<sequence length="267" mass="29908">MTAPLSIAVAAITARWLSIMSSAHLHKPTKMVNGLSVYYSGEIAVIVMDCGENRLNIQFCEALLSLLDDVEKNETCKGLITTGTGKFYGNGLDLDWMSQQSEAVLAQFFHTFMSCLRRILFYPLPTLAALNGHCYAGSGLLAFAHDFRTMRNDRGWLSFNEVFINRRFSETNYKMLRTKLGGGINFTDAVLLGRRYTATEAFNSGMLHAMPSQGLLIPESIRVLKSYYGKSGYPRESLANLKADIYKDVGESFDVEMQRMLDMKSKL</sequence>
<accession>A0ABM1VYN3</accession>
<dbReference type="Gene3D" id="3.90.226.10">
    <property type="entry name" value="2-enoyl-CoA Hydratase, Chain A, domain 1"/>
    <property type="match status" value="1"/>
</dbReference>
<dbReference type="Pfam" id="PF00378">
    <property type="entry name" value="ECH_1"/>
    <property type="match status" value="1"/>
</dbReference>
<evidence type="ECO:0000313" key="1">
    <source>
        <dbReference type="Proteomes" id="UP000694888"/>
    </source>
</evidence>
<dbReference type="InterPro" id="IPR029045">
    <property type="entry name" value="ClpP/crotonase-like_dom_sf"/>
</dbReference>
<keyword evidence="2" id="KW-0413">Isomerase</keyword>
<dbReference type="Proteomes" id="UP000694888">
    <property type="component" value="Unplaced"/>
</dbReference>